<protein>
    <recommendedName>
        <fullName evidence="4">Secreted protein</fullName>
    </recommendedName>
</protein>
<comment type="caution">
    <text evidence="2">The sequence shown here is derived from an EMBL/GenBank/DDBJ whole genome shotgun (WGS) entry which is preliminary data.</text>
</comment>
<name>A0ABP0RAB6_9DINO</name>
<evidence type="ECO:0000256" key="1">
    <source>
        <dbReference type="SAM" id="SignalP"/>
    </source>
</evidence>
<evidence type="ECO:0000313" key="3">
    <source>
        <dbReference type="Proteomes" id="UP001642484"/>
    </source>
</evidence>
<accession>A0ABP0RAB6</accession>
<organism evidence="2 3">
    <name type="scientific">Durusdinium trenchii</name>
    <dbReference type="NCBI Taxonomy" id="1381693"/>
    <lineage>
        <taxon>Eukaryota</taxon>
        <taxon>Sar</taxon>
        <taxon>Alveolata</taxon>
        <taxon>Dinophyceae</taxon>
        <taxon>Suessiales</taxon>
        <taxon>Symbiodiniaceae</taxon>
        <taxon>Durusdinium</taxon>
    </lineage>
</organism>
<dbReference type="Proteomes" id="UP001642484">
    <property type="component" value="Unassembled WGS sequence"/>
</dbReference>
<sequence>MRFLFALCHNVFCFFWGMLDAGLPKILLMRASSGMRAHALWHTVIPGGVKQEPHRELYLRFVAHQDHRGSQDSIMTIGGRPDGAQNGRWVDHWQRGAQADDEVHTGTKYLDTAGHMEDWQDMVLG</sequence>
<keyword evidence="3" id="KW-1185">Reference proteome</keyword>
<gene>
    <name evidence="2" type="ORF">CCMP2556_LOCUS46124</name>
</gene>
<feature type="signal peptide" evidence="1">
    <location>
        <begin position="1"/>
        <end position="21"/>
    </location>
</feature>
<reference evidence="2 3" key="1">
    <citation type="submission" date="2024-02" db="EMBL/GenBank/DDBJ databases">
        <authorList>
            <person name="Chen Y."/>
            <person name="Shah S."/>
            <person name="Dougan E. K."/>
            <person name="Thang M."/>
            <person name="Chan C."/>
        </authorList>
    </citation>
    <scope>NUCLEOTIDE SEQUENCE [LARGE SCALE GENOMIC DNA]</scope>
</reference>
<evidence type="ECO:0000313" key="2">
    <source>
        <dbReference type="EMBL" id="CAK9097099.1"/>
    </source>
</evidence>
<evidence type="ECO:0008006" key="4">
    <source>
        <dbReference type="Google" id="ProtNLM"/>
    </source>
</evidence>
<proteinExistence type="predicted"/>
<keyword evidence="1" id="KW-0732">Signal</keyword>
<feature type="chain" id="PRO_5047478361" description="Secreted protein" evidence="1">
    <location>
        <begin position="22"/>
        <end position="125"/>
    </location>
</feature>
<dbReference type="EMBL" id="CAXAMN010025694">
    <property type="protein sequence ID" value="CAK9097099.1"/>
    <property type="molecule type" value="Genomic_DNA"/>
</dbReference>